<evidence type="ECO:0000256" key="7">
    <source>
        <dbReference type="ARBA" id="ARBA00022801"/>
    </source>
</evidence>
<evidence type="ECO:0000256" key="8">
    <source>
        <dbReference type="ARBA" id="ARBA00022833"/>
    </source>
</evidence>
<dbReference type="GO" id="GO:0005507">
    <property type="term" value="F:copper ion binding"/>
    <property type="evidence" value="ECO:0007669"/>
    <property type="project" value="TreeGrafter"/>
</dbReference>
<evidence type="ECO:0000256" key="10">
    <source>
        <dbReference type="ARBA" id="ARBA00048968"/>
    </source>
</evidence>
<dbReference type="InterPro" id="IPR011324">
    <property type="entry name" value="Cytotoxic_necrot_fac-like_cat"/>
</dbReference>
<keyword evidence="8" id="KW-0862">Zinc</keyword>
<dbReference type="EMBL" id="CP013659">
    <property type="protein sequence ID" value="ALS75655.1"/>
    <property type="molecule type" value="Genomic_DNA"/>
</dbReference>
<dbReference type="KEGG" id="prt:AUC31_10795"/>
<dbReference type="GO" id="GO:0016787">
    <property type="term" value="F:hydrolase activity"/>
    <property type="evidence" value="ECO:0007669"/>
    <property type="project" value="UniProtKB-KW"/>
</dbReference>
<evidence type="ECO:0000256" key="9">
    <source>
        <dbReference type="ARBA" id="ARBA00047989"/>
    </source>
</evidence>
<dbReference type="Proteomes" id="UP000067683">
    <property type="component" value="Chromosome"/>
</dbReference>
<dbReference type="AlphaFoldDB" id="A0A0U2PC07"/>
<dbReference type="GO" id="GO:0017061">
    <property type="term" value="F:S-methyl-5-thioadenosine phosphorylase activity"/>
    <property type="evidence" value="ECO:0007669"/>
    <property type="project" value="UniProtKB-EC"/>
</dbReference>
<evidence type="ECO:0000256" key="5">
    <source>
        <dbReference type="ARBA" id="ARBA00022679"/>
    </source>
</evidence>
<dbReference type="CDD" id="cd16833">
    <property type="entry name" value="YfiH"/>
    <property type="match status" value="1"/>
</dbReference>
<evidence type="ECO:0000313" key="13">
    <source>
        <dbReference type="Proteomes" id="UP000067683"/>
    </source>
</evidence>
<keyword evidence="6" id="KW-0479">Metal-binding</keyword>
<dbReference type="InterPro" id="IPR038371">
    <property type="entry name" value="Cu_polyphenol_OxRdtase_sf"/>
</dbReference>
<comment type="similarity">
    <text evidence="4">Belongs to the purine nucleoside phosphorylase YfiH/LACC1 family.</text>
</comment>
<dbReference type="PANTHER" id="PTHR30616:SF2">
    <property type="entry name" value="PURINE NUCLEOSIDE PHOSPHORYLASE LACC1"/>
    <property type="match status" value="1"/>
</dbReference>
<dbReference type="SUPFAM" id="SSF64438">
    <property type="entry name" value="CNF1/YfiH-like putative cysteine hydrolases"/>
    <property type="match status" value="1"/>
</dbReference>
<sequence length="259" mass="28744">MGAEGIDVNRKIYIDNDSYIAGMTVKDPQAKGGNNLALHAGTHREHSLENREALLASLGYSIDELVCANQTHSNHFRKVTRADAGKGARILDDAIADTDALYTRDTGLVLSSFAADCVPVTFYHVTEELVGAVHSGWQGTVKELVPHLFAHLIANENCAPEGFHVQIGMALSQEKFEVDEDVYVKFKALGYADPFIDFNEKTGKYHIDNQLTVKTQLERAGIPAEHIDIDRSCTFKSLDGFSYREDRQCGRHMAYIVKK</sequence>
<accession>A0A0U2PC07</accession>
<evidence type="ECO:0000256" key="6">
    <source>
        <dbReference type="ARBA" id="ARBA00022723"/>
    </source>
</evidence>
<evidence type="ECO:0000256" key="2">
    <source>
        <dbReference type="ARBA" id="ARBA00001947"/>
    </source>
</evidence>
<organism evidence="12 13">
    <name type="scientific">Planococcus rifietoensis</name>
    <dbReference type="NCBI Taxonomy" id="200991"/>
    <lineage>
        <taxon>Bacteria</taxon>
        <taxon>Bacillati</taxon>
        <taxon>Bacillota</taxon>
        <taxon>Bacilli</taxon>
        <taxon>Bacillales</taxon>
        <taxon>Caryophanaceae</taxon>
        <taxon>Planococcus</taxon>
    </lineage>
</organism>
<dbReference type="Gene3D" id="3.60.140.10">
    <property type="entry name" value="CNF1/YfiH-like putative cysteine hydrolases"/>
    <property type="match status" value="1"/>
</dbReference>
<keyword evidence="5" id="KW-0808">Transferase</keyword>
<dbReference type="STRING" id="200991.AUC31_10795"/>
<comment type="catalytic activity">
    <reaction evidence="1">
        <text>inosine + phosphate = alpha-D-ribose 1-phosphate + hypoxanthine</text>
        <dbReference type="Rhea" id="RHEA:27646"/>
        <dbReference type="ChEBI" id="CHEBI:17368"/>
        <dbReference type="ChEBI" id="CHEBI:17596"/>
        <dbReference type="ChEBI" id="CHEBI:43474"/>
        <dbReference type="ChEBI" id="CHEBI:57720"/>
        <dbReference type="EC" id="2.4.2.1"/>
    </reaction>
    <physiologicalReaction direction="left-to-right" evidence="1">
        <dbReference type="Rhea" id="RHEA:27647"/>
    </physiologicalReaction>
</comment>
<reference evidence="12" key="1">
    <citation type="submission" date="2016-01" db="EMBL/GenBank/DDBJ databases">
        <title>Complete genome of Planococcus rifietoensis type strain M8.</title>
        <authorList>
            <person name="See-Too W.S."/>
        </authorList>
    </citation>
    <scope>NUCLEOTIDE SEQUENCE [LARGE SCALE GENOMIC DNA]</scope>
    <source>
        <strain evidence="12">M8</strain>
    </source>
</reference>
<dbReference type="Pfam" id="PF02578">
    <property type="entry name" value="Cu-oxidase_4"/>
    <property type="match status" value="1"/>
</dbReference>
<protein>
    <submittedName>
        <fullName evidence="12">Laccase</fullName>
    </submittedName>
</protein>
<keyword evidence="7" id="KW-0378">Hydrolase</keyword>
<gene>
    <name evidence="12" type="ORF">AUC31_10795</name>
</gene>
<dbReference type="PANTHER" id="PTHR30616">
    <property type="entry name" value="UNCHARACTERIZED PROTEIN YFIH"/>
    <property type="match status" value="1"/>
</dbReference>
<evidence type="ECO:0000256" key="3">
    <source>
        <dbReference type="ARBA" id="ARBA00003215"/>
    </source>
</evidence>
<keyword evidence="13" id="KW-1185">Reference proteome</keyword>
<comment type="catalytic activity">
    <reaction evidence="10">
        <text>adenosine + phosphate = alpha-D-ribose 1-phosphate + adenine</text>
        <dbReference type="Rhea" id="RHEA:27642"/>
        <dbReference type="ChEBI" id="CHEBI:16335"/>
        <dbReference type="ChEBI" id="CHEBI:16708"/>
        <dbReference type="ChEBI" id="CHEBI:43474"/>
        <dbReference type="ChEBI" id="CHEBI:57720"/>
        <dbReference type="EC" id="2.4.2.1"/>
    </reaction>
    <physiologicalReaction direction="left-to-right" evidence="10">
        <dbReference type="Rhea" id="RHEA:27643"/>
    </physiologicalReaction>
</comment>
<comment type="cofactor">
    <cofactor evidence="2">
        <name>Zn(2+)</name>
        <dbReference type="ChEBI" id="CHEBI:29105"/>
    </cofactor>
</comment>
<dbReference type="InterPro" id="IPR003730">
    <property type="entry name" value="Cu_polyphenol_OxRdtase"/>
</dbReference>
<comment type="function">
    <text evidence="3">Purine nucleoside enzyme that catalyzes the phosphorolysis of adenosine and inosine nucleosides, yielding D-ribose 1-phosphate and the respective free bases, adenine and hypoxanthine. Also catalyzes the phosphorolysis of S-methyl-5'-thioadenosine into adenine and S-methyl-5-thio-alpha-D-ribose 1-phosphate. Also has adenosine deaminase activity.</text>
</comment>
<comment type="catalytic activity">
    <reaction evidence="11">
        <text>S-methyl-5'-thioadenosine + phosphate = 5-(methylsulfanyl)-alpha-D-ribose 1-phosphate + adenine</text>
        <dbReference type="Rhea" id="RHEA:11852"/>
        <dbReference type="ChEBI" id="CHEBI:16708"/>
        <dbReference type="ChEBI" id="CHEBI:17509"/>
        <dbReference type="ChEBI" id="CHEBI:43474"/>
        <dbReference type="ChEBI" id="CHEBI:58533"/>
        <dbReference type="EC" id="2.4.2.28"/>
    </reaction>
    <physiologicalReaction direction="left-to-right" evidence="11">
        <dbReference type="Rhea" id="RHEA:11853"/>
    </physiologicalReaction>
</comment>
<evidence type="ECO:0000313" key="12">
    <source>
        <dbReference type="EMBL" id="ALS75655.1"/>
    </source>
</evidence>
<name>A0A0U2PC07_9BACL</name>
<comment type="catalytic activity">
    <reaction evidence="9">
        <text>adenosine + H2O + H(+) = inosine + NH4(+)</text>
        <dbReference type="Rhea" id="RHEA:24408"/>
        <dbReference type="ChEBI" id="CHEBI:15377"/>
        <dbReference type="ChEBI" id="CHEBI:15378"/>
        <dbReference type="ChEBI" id="CHEBI:16335"/>
        <dbReference type="ChEBI" id="CHEBI:17596"/>
        <dbReference type="ChEBI" id="CHEBI:28938"/>
        <dbReference type="EC" id="3.5.4.4"/>
    </reaction>
    <physiologicalReaction direction="left-to-right" evidence="9">
        <dbReference type="Rhea" id="RHEA:24409"/>
    </physiologicalReaction>
</comment>
<evidence type="ECO:0000256" key="1">
    <source>
        <dbReference type="ARBA" id="ARBA00000553"/>
    </source>
</evidence>
<evidence type="ECO:0000256" key="4">
    <source>
        <dbReference type="ARBA" id="ARBA00007353"/>
    </source>
</evidence>
<evidence type="ECO:0000256" key="11">
    <source>
        <dbReference type="ARBA" id="ARBA00049893"/>
    </source>
</evidence>
<proteinExistence type="inferred from homology"/>